<keyword evidence="1 2" id="KW-0238">DNA-binding</keyword>
<dbReference type="InterPro" id="IPR036271">
    <property type="entry name" value="Tet_transcr_reg_TetR-rel_C_sf"/>
</dbReference>
<feature type="DNA-binding region" description="H-T-H motif" evidence="2">
    <location>
        <begin position="31"/>
        <end position="50"/>
    </location>
</feature>
<proteinExistence type="predicted"/>
<dbReference type="Pfam" id="PF00440">
    <property type="entry name" value="TetR_N"/>
    <property type="match status" value="1"/>
</dbReference>
<evidence type="ECO:0000256" key="2">
    <source>
        <dbReference type="PROSITE-ProRule" id="PRU00335"/>
    </source>
</evidence>
<dbReference type="Gene3D" id="1.10.357.10">
    <property type="entry name" value="Tetracycline Repressor, domain 2"/>
    <property type="match status" value="1"/>
</dbReference>
<keyword evidence="5" id="KW-1185">Reference proteome</keyword>
<reference evidence="4" key="1">
    <citation type="submission" date="2024-05" db="EMBL/GenBank/DDBJ databases">
        <title>Isolation and characterization of Sporomusa carbonis sp. nov., a carboxydotrophic hydrogenogen in the genus of Sporomusa isolated from a charcoal burning pile.</title>
        <authorList>
            <person name="Boeer T."/>
            <person name="Rosenbaum F."/>
            <person name="Eysell L."/>
            <person name="Mueller V."/>
            <person name="Daniel R."/>
            <person name="Poehlein A."/>
        </authorList>
    </citation>
    <scope>NUCLEOTIDE SEQUENCE [LARGE SCALE GENOMIC DNA]</scope>
    <source>
        <strain evidence="4">DSM 3132</strain>
    </source>
</reference>
<sequence length="198" mass="22787">MQQLFANHGKKGDILKASLMLFAEKGYDAVSVRDIAKAAGVSEAALYKHYKGKSEMALYIFTEILHDYTERLRYIDNNIEGAIAKLCRIVEITYDLYREYPAEIRFALLSQYSFWGEVEEDCKPHFIIRKILEEGMAAGEIPHQQVYLWITVYTGVMLQPLAQYPYFQDVLPEFAALKAKVAFMVKKLFTGEEKIHGK</sequence>
<dbReference type="SUPFAM" id="SSF48498">
    <property type="entry name" value="Tetracyclin repressor-like, C-terminal domain"/>
    <property type="match status" value="1"/>
</dbReference>
<dbReference type="EMBL" id="CP155571">
    <property type="protein sequence ID" value="XFO70689.1"/>
    <property type="molecule type" value="Genomic_DNA"/>
</dbReference>
<dbReference type="PANTHER" id="PTHR43479">
    <property type="entry name" value="ACREF/ENVCD OPERON REPRESSOR-RELATED"/>
    <property type="match status" value="1"/>
</dbReference>
<dbReference type="InterPro" id="IPR001647">
    <property type="entry name" value="HTH_TetR"/>
</dbReference>
<dbReference type="RefSeq" id="WP_093796371.1">
    <property type="nucleotide sequence ID" value="NZ_CP155571.1"/>
</dbReference>
<dbReference type="InterPro" id="IPR009057">
    <property type="entry name" value="Homeodomain-like_sf"/>
</dbReference>
<protein>
    <recommendedName>
        <fullName evidence="3">HTH tetR-type domain-containing protein</fullName>
    </recommendedName>
</protein>
<feature type="domain" description="HTH tetR-type" evidence="3">
    <location>
        <begin position="8"/>
        <end position="68"/>
    </location>
</feature>
<gene>
    <name evidence="4" type="ORF">SPACI_006880</name>
</gene>
<dbReference type="PRINTS" id="PR00455">
    <property type="entry name" value="HTHTETR"/>
</dbReference>
<organism evidence="4 5">
    <name type="scientific">Sporomusa acidovorans (strain ATCC 49682 / DSM 3132 / Mol)</name>
    <dbReference type="NCBI Taxonomy" id="1123286"/>
    <lineage>
        <taxon>Bacteria</taxon>
        <taxon>Bacillati</taxon>
        <taxon>Bacillota</taxon>
        <taxon>Negativicutes</taxon>
        <taxon>Selenomonadales</taxon>
        <taxon>Sporomusaceae</taxon>
        <taxon>Sporomusa</taxon>
    </lineage>
</organism>
<dbReference type="PANTHER" id="PTHR43479:SF11">
    <property type="entry name" value="ACREF_ENVCD OPERON REPRESSOR-RELATED"/>
    <property type="match status" value="1"/>
</dbReference>
<dbReference type="SUPFAM" id="SSF46689">
    <property type="entry name" value="Homeodomain-like"/>
    <property type="match status" value="1"/>
</dbReference>
<dbReference type="PROSITE" id="PS50977">
    <property type="entry name" value="HTH_TETR_2"/>
    <property type="match status" value="1"/>
</dbReference>
<evidence type="ECO:0000256" key="1">
    <source>
        <dbReference type="ARBA" id="ARBA00023125"/>
    </source>
</evidence>
<evidence type="ECO:0000313" key="5">
    <source>
        <dbReference type="Proteomes" id="UP000216052"/>
    </source>
</evidence>
<accession>A0ABZ3IX89</accession>
<dbReference type="InterPro" id="IPR050624">
    <property type="entry name" value="HTH-type_Tx_Regulator"/>
</dbReference>
<dbReference type="Proteomes" id="UP000216052">
    <property type="component" value="Chromosome"/>
</dbReference>
<name>A0ABZ3IX89_SPOA4</name>
<evidence type="ECO:0000313" key="4">
    <source>
        <dbReference type="EMBL" id="XFO70689.1"/>
    </source>
</evidence>
<evidence type="ECO:0000259" key="3">
    <source>
        <dbReference type="PROSITE" id="PS50977"/>
    </source>
</evidence>